<feature type="domain" description="Glycosyl transferase family 1" evidence="1">
    <location>
        <begin position="166"/>
        <end position="328"/>
    </location>
</feature>
<dbReference type="PANTHER" id="PTHR12526">
    <property type="entry name" value="GLYCOSYLTRANSFERASE"/>
    <property type="match status" value="1"/>
</dbReference>
<dbReference type="GO" id="GO:0016757">
    <property type="term" value="F:glycosyltransferase activity"/>
    <property type="evidence" value="ECO:0007669"/>
    <property type="project" value="InterPro"/>
</dbReference>
<reference evidence="2" key="1">
    <citation type="journal article" date="2021" name="Proc. Natl. Acad. Sci. U.S.A.">
        <title>Global biogeography of chemosynthetic symbionts reveals both localized and globally distributed symbiont groups. .</title>
        <authorList>
            <person name="Osvatic J.T."/>
            <person name="Wilkins L.G.E."/>
            <person name="Leibrecht L."/>
            <person name="Leray M."/>
            <person name="Zauner S."/>
            <person name="Polzin J."/>
            <person name="Camacho Y."/>
            <person name="Gros O."/>
            <person name="van Gils J.A."/>
            <person name="Eisen J.A."/>
            <person name="Petersen J.M."/>
            <person name="Yuen B."/>
        </authorList>
    </citation>
    <scope>NUCLEOTIDE SEQUENCE</scope>
    <source>
        <strain evidence="2">MAGclacostrist064TRANS</strain>
    </source>
</reference>
<evidence type="ECO:0000259" key="1">
    <source>
        <dbReference type="Pfam" id="PF00534"/>
    </source>
</evidence>
<dbReference type="SUPFAM" id="SSF53756">
    <property type="entry name" value="UDP-Glycosyltransferase/glycogen phosphorylase"/>
    <property type="match status" value="1"/>
</dbReference>
<dbReference type="GO" id="GO:1901135">
    <property type="term" value="P:carbohydrate derivative metabolic process"/>
    <property type="evidence" value="ECO:0007669"/>
    <property type="project" value="UniProtKB-ARBA"/>
</dbReference>
<comment type="caution">
    <text evidence="2">The sequence shown here is derived from an EMBL/GenBank/DDBJ whole genome shotgun (WGS) entry which is preliminary data.</text>
</comment>
<gene>
    <name evidence="2" type="ORF">JAZ07_17745</name>
</gene>
<dbReference type="Pfam" id="PF00534">
    <property type="entry name" value="Glycos_transf_1"/>
    <property type="match status" value="1"/>
</dbReference>
<dbReference type="AlphaFoldDB" id="A0A9E4N651"/>
<dbReference type="Proteomes" id="UP000886667">
    <property type="component" value="Unassembled WGS sequence"/>
</dbReference>
<dbReference type="EMBL" id="JAEPCM010000639">
    <property type="protein sequence ID" value="MCG7948189.1"/>
    <property type="molecule type" value="Genomic_DNA"/>
</dbReference>
<dbReference type="InterPro" id="IPR001296">
    <property type="entry name" value="Glyco_trans_1"/>
</dbReference>
<accession>A0A9E4N651</accession>
<dbReference type="PANTHER" id="PTHR12526:SF637">
    <property type="entry name" value="GLYCOSYLTRANSFERASE EPSF-RELATED"/>
    <property type="match status" value="1"/>
</dbReference>
<sequence length="358" mass="40371">MSEIESLQIIGSKSFGGAERWFQRYSLELVALGHPTEIGVRRGSELEGDHWANMTCHPLGMRTVWDPLSKYEIAQLVKQRRPQIVQTYMGRATRLTRLPKGSGAVHVARLGGYYKVAGYRHADAWIGNTKGICDYLIEAGFPAQRVFHIYNFAELPEPGEAPAGMKAELGIPEEAWVLMTPGRFVPFKGHRFLLDALARLPEEIAGRPVWQVILGDGPLKDDLHRQAERLNLNRRIVWTGWQLNPDAYYRLADLIVFPSTNAEPFGNVIIEAWGYNRPLVTSASMGAREVVHHAEDGLLFECENPTSLAMHIEQALKDDGLRDSMADMGLKRAQQEFGKAPIMQAYIELYEHLLTLKR</sequence>
<protein>
    <submittedName>
        <fullName evidence="2">Glycosyltransferase</fullName>
    </submittedName>
</protein>
<proteinExistence type="predicted"/>
<organism evidence="2 3">
    <name type="scientific">Candidatus Thiodiazotropha taylori</name>
    <dbReference type="NCBI Taxonomy" id="2792791"/>
    <lineage>
        <taxon>Bacteria</taxon>
        <taxon>Pseudomonadati</taxon>
        <taxon>Pseudomonadota</taxon>
        <taxon>Gammaproteobacteria</taxon>
        <taxon>Chromatiales</taxon>
        <taxon>Sedimenticolaceae</taxon>
        <taxon>Candidatus Thiodiazotropha</taxon>
    </lineage>
</organism>
<dbReference type="Gene3D" id="3.40.50.2000">
    <property type="entry name" value="Glycogen Phosphorylase B"/>
    <property type="match status" value="2"/>
</dbReference>
<evidence type="ECO:0000313" key="2">
    <source>
        <dbReference type="EMBL" id="MCG7948189.1"/>
    </source>
</evidence>
<dbReference type="CDD" id="cd03811">
    <property type="entry name" value="GT4_GT28_WabH-like"/>
    <property type="match status" value="1"/>
</dbReference>
<evidence type="ECO:0000313" key="3">
    <source>
        <dbReference type="Proteomes" id="UP000886667"/>
    </source>
</evidence>
<name>A0A9E4N651_9GAMM</name>